<evidence type="ECO:0000256" key="7">
    <source>
        <dbReference type="SAM" id="MobiDB-lite"/>
    </source>
</evidence>
<dbReference type="Gene3D" id="1.10.630.10">
    <property type="entry name" value="Cytochrome P450"/>
    <property type="match status" value="1"/>
</dbReference>
<evidence type="ECO:0000256" key="4">
    <source>
        <dbReference type="ARBA" id="ARBA00023004"/>
    </source>
</evidence>
<feature type="region of interest" description="Disordered" evidence="7">
    <location>
        <begin position="1"/>
        <end position="44"/>
    </location>
</feature>
<keyword evidence="6" id="KW-0560">Oxidoreductase</keyword>
<dbReference type="GO" id="GO:0005506">
    <property type="term" value="F:iron ion binding"/>
    <property type="evidence" value="ECO:0007669"/>
    <property type="project" value="InterPro"/>
</dbReference>
<evidence type="ECO:0000313" key="9">
    <source>
        <dbReference type="Proteomes" id="UP000444960"/>
    </source>
</evidence>
<dbReference type="RefSeq" id="WP_228461116.1">
    <property type="nucleotide sequence ID" value="NZ_BJOV01000001.1"/>
</dbReference>
<dbReference type="EMBL" id="BJOV01000001">
    <property type="protein sequence ID" value="GED99799.1"/>
    <property type="molecule type" value="Genomic_DNA"/>
</dbReference>
<dbReference type="GO" id="GO:0004497">
    <property type="term" value="F:monooxygenase activity"/>
    <property type="evidence" value="ECO:0007669"/>
    <property type="project" value="UniProtKB-KW"/>
</dbReference>
<comment type="similarity">
    <text evidence="1 6">Belongs to the cytochrome P450 family.</text>
</comment>
<sequence length="491" mass="54209">MTGISTPLDGPGGTLDGPGGTLDGQGVRTAPRVSGGTGEHGHLDELATDPIGLFRRVLDECGDVGYFQLADRDVVLVSGAAANEEFFRAPDEVLDQGAAYPFMTPIFGEGVVFDTSPERRSEMLHNQALKGAHMKQHAVTIPDEVERIIADWGDEGEIDLLEFFAELTLYTSSSCLIGRKFREELSGHIAHLYHELEKGTDPIAYVDMHADIESFRRRDAARAELVEFIGGVMERRTANPPTDKDDRDLLDVLVSLKNDDGTYMFSADTVTGIFISMMFAGHHTTSGTAAWTLIELLKHPDYLAQVTDELDGIYADGTEYSFAAMRQIPKLEGALKEALRLHPPLIILMRMVQEAFEVGGVTVAKGQSIAVSPAVSNRLPGDFPDPDAFDPDRYADGRQEDLVNRWTWIPFGAGRHRCVGAQFAMMQLKAIFSVLLRNYEFSLAQDPDSYRNDHSKMVVQLQQPCRVAYRRREQGERAESDQRRAAASGGN</sequence>
<proteinExistence type="inferred from homology"/>
<feature type="compositionally biased region" description="Basic and acidic residues" evidence="7">
    <location>
        <begin position="471"/>
        <end position="484"/>
    </location>
</feature>
<reference evidence="9" key="1">
    <citation type="submission" date="2019-06" db="EMBL/GenBank/DDBJ databases">
        <title>Gordonia isolated from sludge of a wastewater treatment plant.</title>
        <authorList>
            <person name="Tamura T."/>
            <person name="Aoyama K."/>
            <person name="Kang Y."/>
            <person name="Saito S."/>
            <person name="Akiyama N."/>
            <person name="Yazawa K."/>
            <person name="Gonoi T."/>
            <person name="Mikami Y."/>
        </authorList>
    </citation>
    <scope>NUCLEOTIDE SEQUENCE [LARGE SCALE GENOMIC DNA]</scope>
    <source>
        <strain evidence="9">NBRC 107696</strain>
    </source>
</reference>
<dbReference type="Pfam" id="PF00067">
    <property type="entry name" value="p450"/>
    <property type="match status" value="1"/>
</dbReference>
<name>A0A7I9V456_9ACTN</name>
<comment type="cofactor">
    <cofactor evidence="5">
        <name>heme</name>
        <dbReference type="ChEBI" id="CHEBI:30413"/>
    </cofactor>
</comment>
<dbReference type="PROSITE" id="PS00086">
    <property type="entry name" value="CYTOCHROME_P450"/>
    <property type="match status" value="1"/>
</dbReference>
<dbReference type="GO" id="GO:0020037">
    <property type="term" value="F:heme binding"/>
    <property type="evidence" value="ECO:0007669"/>
    <property type="project" value="InterPro"/>
</dbReference>
<organism evidence="8 9">
    <name type="scientific">Gordonia spumicola</name>
    <dbReference type="NCBI Taxonomy" id="589161"/>
    <lineage>
        <taxon>Bacteria</taxon>
        <taxon>Bacillati</taxon>
        <taxon>Actinomycetota</taxon>
        <taxon>Actinomycetes</taxon>
        <taxon>Mycobacteriales</taxon>
        <taxon>Gordoniaceae</taxon>
        <taxon>Gordonia</taxon>
    </lineage>
</organism>
<dbReference type="PRINTS" id="PR00465">
    <property type="entry name" value="EP450IV"/>
</dbReference>
<dbReference type="PANTHER" id="PTHR24304:SF2">
    <property type="entry name" value="24-HYDROXYCHOLESTEROL 7-ALPHA-HYDROXYLASE"/>
    <property type="match status" value="1"/>
</dbReference>
<feature type="compositionally biased region" description="Gly residues" evidence="7">
    <location>
        <begin position="10"/>
        <end position="23"/>
    </location>
</feature>
<keyword evidence="3 5" id="KW-0479">Metal-binding</keyword>
<protein>
    <submittedName>
        <fullName evidence="8">Cytochrome P450</fullName>
    </submittedName>
</protein>
<dbReference type="InterPro" id="IPR036396">
    <property type="entry name" value="Cyt_P450_sf"/>
</dbReference>
<evidence type="ECO:0000256" key="5">
    <source>
        <dbReference type="PIRSR" id="PIRSR602403-1"/>
    </source>
</evidence>
<dbReference type="AlphaFoldDB" id="A0A7I9V456"/>
<dbReference type="InterPro" id="IPR050529">
    <property type="entry name" value="CYP450_sterol_14alpha_dmase"/>
</dbReference>
<dbReference type="PANTHER" id="PTHR24304">
    <property type="entry name" value="CYTOCHROME P450 FAMILY 7"/>
    <property type="match status" value="1"/>
</dbReference>
<keyword evidence="4 5" id="KW-0408">Iron</keyword>
<keyword evidence="9" id="KW-1185">Reference proteome</keyword>
<gene>
    <name evidence="8" type="ORF">nbrc107696_02460</name>
</gene>
<keyword evidence="6" id="KW-0503">Monooxygenase</keyword>
<feature type="binding site" description="axial binding residue" evidence="5">
    <location>
        <position position="418"/>
    </location>
    <ligand>
        <name>heme</name>
        <dbReference type="ChEBI" id="CHEBI:30413"/>
    </ligand>
    <ligandPart>
        <name>Fe</name>
        <dbReference type="ChEBI" id="CHEBI:18248"/>
    </ligandPart>
</feature>
<accession>A0A7I9V456</accession>
<evidence type="ECO:0000256" key="2">
    <source>
        <dbReference type="ARBA" id="ARBA00022617"/>
    </source>
</evidence>
<evidence type="ECO:0000313" key="8">
    <source>
        <dbReference type="EMBL" id="GED99799.1"/>
    </source>
</evidence>
<evidence type="ECO:0000256" key="6">
    <source>
        <dbReference type="RuleBase" id="RU000461"/>
    </source>
</evidence>
<feature type="region of interest" description="Disordered" evidence="7">
    <location>
        <begin position="471"/>
        <end position="491"/>
    </location>
</feature>
<dbReference type="InterPro" id="IPR002403">
    <property type="entry name" value="Cyt_P450_E_grp-IV"/>
</dbReference>
<evidence type="ECO:0000256" key="3">
    <source>
        <dbReference type="ARBA" id="ARBA00022723"/>
    </source>
</evidence>
<comment type="caution">
    <text evidence="8">The sequence shown here is derived from an EMBL/GenBank/DDBJ whole genome shotgun (WGS) entry which is preliminary data.</text>
</comment>
<dbReference type="InterPro" id="IPR017972">
    <property type="entry name" value="Cyt_P450_CS"/>
</dbReference>
<dbReference type="PRINTS" id="PR00385">
    <property type="entry name" value="P450"/>
</dbReference>
<dbReference type="GO" id="GO:0016705">
    <property type="term" value="F:oxidoreductase activity, acting on paired donors, with incorporation or reduction of molecular oxygen"/>
    <property type="evidence" value="ECO:0007669"/>
    <property type="project" value="InterPro"/>
</dbReference>
<dbReference type="CDD" id="cd11042">
    <property type="entry name" value="CYP51-like"/>
    <property type="match status" value="1"/>
</dbReference>
<dbReference type="Proteomes" id="UP000444960">
    <property type="component" value="Unassembled WGS sequence"/>
</dbReference>
<evidence type="ECO:0000256" key="1">
    <source>
        <dbReference type="ARBA" id="ARBA00010617"/>
    </source>
</evidence>
<dbReference type="InterPro" id="IPR001128">
    <property type="entry name" value="Cyt_P450"/>
</dbReference>
<dbReference type="SUPFAM" id="SSF48264">
    <property type="entry name" value="Cytochrome P450"/>
    <property type="match status" value="1"/>
</dbReference>
<keyword evidence="2 5" id="KW-0349">Heme</keyword>